<dbReference type="GeneID" id="101837063"/>
<keyword evidence="5" id="KW-0539">Nucleus</keyword>
<dbReference type="InterPro" id="IPR051778">
    <property type="entry name" value="KHDC1"/>
</dbReference>
<dbReference type="Pfam" id="PF16005">
    <property type="entry name" value="MOEP19"/>
    <property type="match status" value="1"/>
</dbReference>
<organism evidence="8 9">
    <name type="scientific">Mesocricetus auratus</name>
    <name type="common">Golden hamster</name>
    <dbReference type="NCBI Taxonomy" id="10036"/>
    <lineage>
        <taxon>Eukaryota</taxon>
        <taxon>Metazoa</taxon>
        <taxon>Chordata</taxon>
        <taxon>Craniata</taxon>
        <taxon>Vertebrata</taxon>
        <taxon>Euteleostomi</taxon>
        <taxon>Mammalia</taxon>
        <taxon>Eutheria</taxon>
        <taxon>Euarchontoglires</taxon>
        <taxon>Glires</taxon>
        <taxon>Rodentia</taxon>
        <taxon>Myomorpha</taxon>
        <taxon>Muroidea</taxon>
        <taxon>Cricetidae</taxon>
        <taxon>Cricetinae</taxon>
        <taxon>Mesocricetus</taxon>
    </lineage>
</organism>
<dbReference type="RefSeq" id="XP_040596072.1">
    <property type="nucleotide sequence ID" value="XM_040740138.1"/>
</dbReference>
<accession>A0ABM2WZJ4</accession>
<keyword evidence="4" id="KW-0963">Cytoplasm</keyword>
<proteinExistence type="inferred from homology"/>
<sequence>MGLHTTEHHAEQKSQMRNRPSKKLLSAPPASPRLHVRPWWFPVHELSDPVVMYLDAWLAEIIFDSLLYLGPNQALISEIEWISQALVRVDTIDSGNLAEITIFGRPFVKNRLKNIILNLAVWHKEQHAQKVSKHQATGESLGSISEETLENGRTGQTHPDPSPAAQP</sequence>
<evidence type="ECO:0000313" key="8">
    <source>
        <dbReference type="Proteomes" id="UP000886700"/>
    </source>
</evidence>
<feature type="domain" description="KH-like RNA-binding" evidence="7">
    <location>
        <begin position="37"/>
        <end position="127"/>
    </location>
</feature>
<feature type="compositionally biased region" description="Polar residues" evidence="6">
    <location>
        <begin position="134"/>
        <end position="159"/>
    </location>
</feature>
<evidence type="ECO:0000256" key="4">
    <source>
        <dbReference type="ARBA" id="ARBA00022490"/>
    </source>
</evidence>
<protein>
    <submittedName>
        <fullName evidence="9">Oocyte-expressed protein homolog isoform X1</fullName>
    </submittedName>
</protein>
<evidence type="ECO:0000259" key="7">
    <source>
        <dbReference type="Pfam" id="PF16005"/>
    </source>
</evidence>
<dbReference type="CDD" id="cd12795">
    <property type="entry name" value="FILIA_N_like"/>
    <property type="match status" value="1"/>
</dbReference>
<dbReference type="InterPro" id="IPR036612">
    <property type="entry name" value="KH_dom_type_1_sf"/>
</dbReference>
<feature type="compositionally biased region" description="Basic and acidic residues" evidence="6">
    <location>
        <begin position="1"/>
        <end position="14"/>
    </location>
</feature>
<gene>
    <name evidence="9" type="primary">LOC101837063</name>
</gene>
<evidence type="ECO:0000256" key="3">
    <source>
        <dbReference type="ARBA" id="ARBA00009081"/>
    </source>
</evidence>
<evidence type="ECO:0000256" key="2">
    <source>
        <dbReference type="ARBA" id="ARBA00004496"/>
    </source>
</evidence>
<dbReference type="Proteomes" id="UP000886700">
    <property type="component" value="Unplaced"/>
</dbReference>
<evidence type="ECO:0000313" key="9">
    <source>
        <dbReference type="RefSeq" id="XP_040596072.1"/>
    </source>
</evidence>
<evidence type="ECO:0000256" key="1">
    <source>
        <dbReference type="ARBA" id="ARBA00004123"/>
    </source>
</evidence>
<evidence type="ECO:0000256" key="5">
    <source>
        <dbReference type="ARBA" id="ARBA00023242"/>
    </source>
</evidence>
<comment type="similarity">
    <text evidence="3">Belongs to the KHDC1 family.</text>
</comment>
<dbReference type="Gene3D" id="3.30.1370.10">
    <property type="entry name" value="K Homology domain, type 1"/>
    <property type="match status" value="1"/>
</dbReference>
<comment type="subcellular location">
    <subcellularLocation>
        <location evidence="2">Cytoplasm</location>
    </subcellularLocation>
    <subcellularLocation>
        <location evidence="1">Nucleus</location>
    </subcellularLocation>
</comment>
<keyword evidence="8" id="KW-1185">Reference proteome</keyword>
<dbReference type="PANTHER" id="PTHR19447">
    <property type="entry name" value="OOCYTE-EXPRESSED PROTEIN HOMOLOG-RELATED"/>
    <property type="match status" value="1"/>
</dbReference>
<dbReference type="InterPro" id="IPR031952">
    <property type="entry name" value="MOEP19_KH-like"/>
</dbReference>
<reference evidence="9" key="1">
    <citation type="submission" date="2025-08" db="UniProtKB">
        <authorList>
            <consortium name="RefSeq"/>
        </authorList>
    </citation>
    <scope>IDENTIFICATION</scope>
    <source>
        <tissue evidence="9">Liver</tissue>
    </source>
</reference>
<feature type="region of interest" description="Disordered" evidence="6">
    <location>
        <begin position="1"/>
        <end position="29"/>
    </location>
</feature>
<feature type="region of interest" description="Disordered" evidence="6">
    <location>
        <begin position="132"/>
        <end position="167"/>
    </location>
</feature>
<evidence type="ECO:0000256" key="6">
    <source>
        <dbReference type="SAM" id="MobiDB-lite"/>
    </source>
</evidence>
<dbReference type="PANTHER" id="PTHR19447:SF14">
    <property type="entry name" value="OOCYTE-EXPRESSED PROTEIN HOMOLOG"/>
    <property type="match status" value="1"/>
</dbReference>
<name>A0ABM2WZJ4_MESAU</name>